<gene>
    <name evidence="4" type="ORF">GCM10008106_36880</name>
</gene>
<name>A0A8J3G7I9_9BACT</name>
<comment type="caution">
    <text evidence="4">The sequence shown here is derived from an EMBL/GenBank/DDBJ whole genome shotgun (WGS) entry which is preliminary data.</text>
</comment>
<dbReference type="RefSeq" id="WP_189586499.1">
    <property type="nucleotide sequence ID" value="NZ_BMYF01000032.1"/>
</dbReference>
<protein>
    <recommendedName>
        <fullName evidence="3">HipA-like C-terminal domain-containing protein</fullName>
    </recommendedName>
</protein>
<dbReference type="Pfam" id="PF07804">
    <property type="entry name" value="HipA_C"/>
    <property type="match status" value="1"/>
</dbReference>
<evidence type="ECO:0000256" key="2">
    <source>
        <dbReference type="ARBA" id="ARBA00022777"/>
    </source>
</evidence>
<evidence type="ECO:0000313" key="5">
    <source>
        <dbReference type="Proteomes" id="UP000642809"/>
    </source>
</evidence>
<dbReference type="AlphaFoldDB" id="A0A8J3G7I9"/>
<feature type="domain" description="HipA-like C-terminal" evidence="3">
    <location>
        <begin position="54"/>
        <end position="221"/>
    </location>
</feature>
<sequence length="332" mass="39221">MLRREKYINSSGLLRNESKIKVLKERDYKVEDLPLDGDAPKQFIKVYNYVEGGKIRRNNSKTWNSYIAKTAEKWYPHESIIEYMINKIGDVLGIKMNEVDLVKANGQIRFLSKYFLNPMEEKLVHGAEICSEYLGDYEEGERIANDKGEARKVFTFEFINNAIRNVFPHDFEFLLNEFVKMLVFDAIVGNNDRHFYNWGVIQNVRNSNKRVNFAPLYDSARGLLWNFDEENIKRYLDNYTSTNGKKVLNYIVSSKPRVSIEYNKEANHLDLVEFLKRSNDTYFQIISELSNESKEKDVMNMLEKDIFIYFSKNRIELIKIILSERFKLVRNA</sequence>
<evidence type="ECO:0000256" key="1">
    <source>
        <dbReference type="ARBA" id="ARBA00022679"/>
    </source>
</evidence>
<dbReference type="InterPro" id="IPR012893">
    <property type="entry name" value="HipA-like_C"/>
</dbReference>
<dbReference type="EMBL" id="BMYF01000032">
    <property type="protein sequence ID" value="GHB52918.1"/>
    <property type="molecule type" value="Genomic_DNA"/>
</dbReference>
<dbReference type="Proteomes" id="UP000642809">
    <property type="component" value="Unassembled WGS sequence"/>
</dbReference>
<accession>A0A8J3G7I9</accession>
<keyword evidence="2" id="KW-0418">Kinase</keyword>
<dbReference type="GO" id="GO:0016301">
    <property type="term" value="F:kinase activity"/>
    <property type="evidence" value="ECO:0007669"/>
    <property type="project" value="UniProtKB-KW"/>
</dbReference>
<proteinExistence type="predicted"/>
<dbReference type="Gene3D" id="1.10.1070.20">
    <property type="match status" value="1"/>
</dbReference>
<keyword evidence="5" id="KW-1185">Reference proteome</keyword>
<reference evidence="4" key="2">
    <citation type="submission" date="2020-09" db="EMBL/GenBank/DDBJ databases">
        <authorList>
            <person name="Sun Q."/>
            <person name="Kim S."/>
        </authorList>
    </citation>
    <scope>NUCLEOTIDE SEQUENCE</scope>
    <source>
        <strain evidence="4">KCTC 23224</strain>
    </source>
</reference>
<evidence type="ECO:0000313" key="4">
    <source>
        <dbReference type="EMBL" id="GHB52918.1"/>
    </source>
</evidence>
<evidence type="ECO:0000259" key="3">
    <source>
        <dbReference type="Pfam" id="PF07804"/>
    </source>
</evidence>
<keyword evidence="1" id="KW-0808">Transferase</keyword>
<organism evidence="4 5">
    <name type="scientific">Mongoliitalea lutea</name>
    <dbReference type="NCBI Taxonomy" id="849756"/>
    <lineage>
        <taxon>Bacteria</taxon>
        <taxon>Pseudomonadati</taxon>
        <taxon>Bacteroidota</taxon>
        <taxon>Cytophagia</taxon>
        <taxon>Cytophagales</taxon>
        <taxon>Cyclobacteriaceae</taxon>
        <taxon>Mongoliitalea</taxon>
    </lineage>
</organism>
<reference evidence="4" key="1">
    <citation type="journal article" date="2014" name="Int. J. Syst. Evol. Microbiol.">
        <title>Complete genome sequence of Corynebacterium casei LMG S-19264T (=DSM 44701T), isolated from a smear-ripened cheese.</title>
        <authorList>
            <consortium name="US DOE Joint Genome Institute (JGI-PGF)"/>
            <person name="Walter F."/>
            <person name="Albersmeier A."/>
            <person name="Kalinowski J."/>
            <person name="Ruckert C."/>
        </authorList>
    </citation>
    <scope>NUCLEOTIDE SEQUENCE</scope>
    <source>
        <strain evidence="4">KCTC 23224</strain>
    </source>
</reference>